<dbReference type="Pfam" id="PF06050">
    <property type="entry name" value="HGD-D"/>
    <property type="match status" value="1"/>
</dbReference>
<dbReference type="Gene3D" id="1.20.1270.370">
    <property type="match status" value="1"/>
</dbReference>
<dbReference type="PANTHER" id="PTHR30548:SF1">
    <property type="entry name" value="DEHYDRATASE SUBUNIT MJ0007-RELATED"/>
    <property type="match status" value="1"/>
</dbReference>
<dbReference type="Gene3D" id="3.40.50.11900">
    <property type="match status" value="1"/>
</dbReference>
<accession>A0A0W8FQY0</accession>
<proteinExistence type="inferred from homology"/>
<comment type="caution">
    <text evidence="2">The sequence shown here is derived from an EMBL/GenBank/DDBJ whole genome shotgun (WGS) entry which is preliminary data.</text>
</comment>
<reference evidence="2" key="1">
    <citation type="journal article" date="2015" name="Proc. Natl. Acad. Sci. U.S.A.">
        <title>Networks of energetic and metabolic interactions define dynamics in microbial communities.</title>
        <authorList>
            <person name="Embree M."/>
            <person name="Liu J.K."/>
            <person name="Al-Bassam M.M."/>
            <person name="Zengler K."/>
        </authorList>
    </citation>
    <scope>NUCLEOTIDE SEQUENCE</scope>
</reference>
<dbReference type="PANTHER" id="PTHR30548">
    <property type="entry name" value="2-HYDROXYGLUTARYL-COA DEHYDRATASE, D-COMPONENT-RELATED"/>
    <property type="match status" value="1"/>
</dbReference>
<dbReference type="EMBL" id="LNQE01000914">
    <property type="protein sequence ID" value="KUG23276.1"/>
    <property type="molecule type" value="Genomic_DNA"/>
</dbReference>
<dbReference type="Gene3D" id="3.40.50.11890">
    <property type="match status" value="1"/>
</dbReference>
<name>A0A0W8FQY0_9ZZZZ</name>
<dbReference type="InterPro" id="IPR010327">
    <property type="entry name" value="FldB/FldC_alpha/beta"/>
</dbReference>
<gene>
    <name evidence="2" type="ORF">ASZ90_006937</name>
</gene>
<comment type="similarity">
    <text evidence="1">Belongs to the FldB/FldC dehydratase alpha/beta subunit family.</text>
</comment>
<organism evidence="2">
    <name type="scientific">hydrocarbon metagenome</name>
    <dbReference type="NCBI Taxonomy" id="938273"/>
    <lineage>
        <taxon>unclassified sequences</taxon>
        <taxon>metagenomes</taxon>
        <taxon>ecological metagenomes</taxon>
    </lineage>
</organism>
<evidence type="ECO:0000256" key="1">
    <source>
        <dbReference type="ARBA" id="ARBA00005806"/>
    </source>
</evidence>
<sequence length="378" mass="42720">MATPSKTIKIFEELLESPQNRLVEQAVENGRIPIAYSCSFVPEALLMADKLFPVRLHAPGLAGTELADNYLSCFVCSYARGLLEFAMDGRYDLIKGWVFVPSCAHMQRLYDNLEYLQKPDFNHILDVPRKVNKDTLVWMSEELQMMAEKLAGHFGVDMSDASIRKAMQQWNDFAGVIQSIGELRKKPNPPISGTEFHQIVMASLASPKDLILPYILDVKKELEQREGIKNSRARLMVVGGHLHDPEFIKVIESQGCLVVADRFCTGTIPGFKTIDINNDSPYKTLAEYTFAKTLCPRMMEDFDRRLNTIIDTVKEYNIDGVVLEIIKFCDLWGVDSMPLVSALRDNGIPVLKLEREYCLGGEGQLRTRVQAFIESMGK</sequence>
<protein>
    <submittedName>
        <fullName evidence="2">2-hydroxyglutaryl-coa dehydratase, d-component</fullName>
    </submittedName>
</protein>
<dbReference type="AlphaFoldDB" id="A0A0W8FQY0"/>
<evidence type="ECO:0000313" key="2">
    <source>
        <dbReference type="EMBL" id="KUG23276.1"/>
    </source>
</evidence>